<dbReference type="Proteomes" id="UP000186922">
    <property type="component" value="Unassembled WGS sequence"/>
</dbReference>
<protein>
    <submittedName>
        <fullName evidence="1">Uncharacterized protein</fullName>
    </submittedName>
</protein>
<dbReference type="AlphaFoldDB" id="A0A1D1W7Z6"/>
<evidence type="ECO:0000313" key="2">
    <source>
        <dbReference type="Proteomes" id="UP000186922"/>
    </source>
</evidence>
<comment type="caution">
    <text evidence="1">The sequence shown here is derived from an EMBL/GenBank/DDBJ whole genome shotgun (WGS) entry which is preliminary data.</text>
</comment>
<name>A0A1D1W7Z6_RAMVA</name>
<accession>A0A1D1W7Z6</accession>
<organism evidence="1 2">
    <name type="scientific">Ramazzottius varieornatus</name>
    <name type="common">Water bear</name>
    <name type="synonym">Tardigrade</name>
    <dbReference type="NCBI Taxonomy" id="947166"/>
    <lineage>
        <taxon>Eukaryota</taxon>
        <taxon>Metazoa</taxon>
        <taxon>Ecdysozoa</taxon>
        <taxon>Tardigrada</taxon>
        <taxon>Eutardigrada</taxon>
        <taxon>Parachela</taxon>
        <taxon>Hypsibioidea</taxon>
        <taxon>Ramazzottiidae</taxon>
        <taxon>Ramazzottius</taxon>
    </lineage>
</organism>
<evidence type="ECO:0000313" key="1">
    <source>
        <dbReference type="EMBL" id="GAV09510.1"/>
    </source>
</evidence>
<sequence>MIQSLTVLSVKSVYSDGTSEGIKQNTLKLVEISCIGRCADPNVRTGFAAPNSPGRKTFKYKYLNM</sequence>
<proteinExistence type="predicted"/>
<keyword evidence="2" id="KW-1185">Reference proteome</keyword>
<dbReference type="EMBL" id="BDGG01000023">
    <property type="protein sequence ID" value="GAV09510.1"/>
    <property type="molecule type" value="Genomic_DNA"/>
</dbReference>
<gene>
    <name evidence="1" type="primary">RvY_19040-1</name>
    <name evidence="1" type="synonym">RvY_19040.1</name>
    <name evidence="1" type="ORF">RvY_19040</name>
</gene>
<reference evidence="1 2" key="1">
    <citation type="journal article" date="2016" name="Nat. Commun.">
        <title>Extremotolerant tardigrade genome and improved radiotolerance of human cultured cells by tardigrade-unique protein.</title>
        <authorList>
            <person name="Hashimoto T."/>
            <person name="Horikawa D.D."/>
            <person name="Saito Y."/>
            <person name="Kuwahara H."/>
            <person name="Kozuka-Hata H."/>
            <person name="Shin-I T."/>
            <person name="Minakuchi Y."/>
            <person name="Ohishi K."/>
            <person name="Motoyama A."/>
            <person name="Aizu T."/>
            <person name="Enomoto A."/>
            <person name="Kondo K."/>
            <person name="Tanaka S."/>
            <person name="Hara Y."/>
            <person name="Koshikawa S."/>
            <person name="Sagara H."/>
            <person name="Miura T."/>
            <person name="Yokobori S."/>
            <person name="Miyagawa K."/>
            <person name="Suzuki Y."/>
            <person name="Kubo T."/>
            <person name="Oyama M."/>
            <person name="Kohara Y."/>
            <person name="Fujiyama A."/>
            <person name="Arakawa K."/>
            <person name="Katayama T."/>
            <person name="Toyoda A."/>
            <person name="Kunieda T."/>
        </authorList>
    </citation>
    <scope>NUCLEOTIDE SEQUENCE [LARGE SCALE GENOMIC DNA]</scope>
    <source>
        <strain evidence="1 2">YOKOZUNA-1</strain>
    </source>
</reference>